<organism evidence="4 5">
    <name type="scientific">Berryella wangjianweii</name>
    <dbReference type="NCBI Taxonomy" id="2734634"/>
    <lineage>
        <taxon>Bacteria</taxon>
        <taxon>Bacillati</taxon>
        <taxon>Actinomycetota</taxon>
        <taxon>Coriobacteriia</taxon>
        <taxon>Eggerthellales</taxon>
        <taxon>Eggerthellaceae</taxon>
        <taxon>Berryella</taxon>
    </lineage>
</organism>
<keyword evidence="5" id="KW-1185">Reference proteome</keyword>
<proteinExistence type="predicted"/>
<evidence type="ECO:0000259" key="3">
    <source>
        <dbReference type="Pfam" id="PF13439"/>
    </source>
</evidence>
<gene>
    <name evidence="4" type="ORF">HLV38_00065</name>
</gene>
<dbReference type="Pfam" id="PF13439">
    <property type="entry name" value="Glyco_transf_4"/>
    <property type="match status" value="1"/>
</dbReference>
<protein>
    <submittedName>
        <fullName evidence="4">Glycosyltransferase family 4 protein</fullName>
    </submittedName>
</protein>
<reference evidence="5" key="1">
    <citation type="submission" date="2020-05" db="EMBL/GenBank/DDBJ databases">
        <title>Novel species in genus Nocardioides.</title>
        <authorList>
            <person name="Zhang G."/>
        </authorList>
    </citation>
    <scope>NUCLEOTIDE SEQUENCE [LARGE SCALE GENOMIC DNA]</scope>
    <source>
        <strain evidence="5">zg-1050</strain>
    </source>
</reference>
<dbReference type="Proteomes" id="UP000503297">
    <property type="component" value="Chromosome"/>
</dbReference>
<dbReference type="InterPro" id="IPR028098">
    <property type="entry name" value="Glyco_trans_4-like_N"/>
</dbReference>
<dbReference type="CDD" id="cd03801">
    <property type="entry name" value="GT4_PimA-like"/>
    <property type="match status" value="1"/>
</dbReference>
<dbReference type="SUPFAM" id="SSF53756">
    <property type="entry name" value="UDP-Glycosyltransferase/glycogen phosphorylase"/>
    <property type="match status" value="1"/>
</dbReference>
<dbReference type="Gene3D" id="3.40.50.2000">
    <property type="entry name" value="Glycogen Phosphorylase B"/>
    <property type="match status" value="2"/>
</dbReference>
<dbReference type="EMBL" id="CP053716">
    <property type="protein sequence ID" value="QKF06692.1"/>
    <property type="molecule type" value="Genomic_DNA"/>
</dbReference>
<evidence type="ECO:0000256" key="2">
    <source>
        <dbReference type="ARBA" id="ARBA00022679"/>
    </source>
</evidence>
<evidence type="ECO:0000313" key="4">
    <source>
        <dbReference type="EMBL" id="QKF06692.1"/>
    </source>
</evidence>
<keyword evidence="1" id="KW-0328">Glycosyltransferase</keyword>
<dbReference type="KEGG" id="bwa:HLV38_00065"/>
<dbReference type="PANTHER" id="PTHR45947:SF3">
    <property type="entry name" value="SULFOQUINOVOSYL TRANSFERASE SQD2"/>
    <property type="match status" value="1"/>
</dbReference>
<keyword evidence="2 4" id="KW-0808">Transferase</keyword>
<dbReference type="AlphaFoldDB" id="A0A6M8J6V7"/>
<evidence type="ECO:0000256" key="1">
    <source>
        <dbReference type="ARBA" id="ARBA00022676"/>
    </source>
</evidence>
<feature type="domain" description="Glycosyltransferase subfamily 4-like N-terminal" evidence="3">
    <location>
        <begin position="36"/>
        <end position="200"/>
    </location>
</feature>
<evidence type="ECO:0000313" key="5">
    <source>
        <dbReference type="Proteomes" id="UP000503297"/>
    </source>
</evidence>
<sequence>MAELTLAQIAAGMTGDVLVLTPLYPFPEDPHACAFVHTRVKGYRERGLRVDVVTRAFDGVSSVYEFEGHRVNRLSMADLGLVLTRRRYPVVAVHFMEPSVARVLDTVDLTRTQLVVWSHGGDTLYWDRPLFDSPYFSAPRRMSADELDDLRERDALFARLNEMPQASFVFCSRFARERSAQLTGIAWNRADVIPNGVDFDIFRYQPKDPDLRRHVFTAKTHADVSCYAMDTVVRTIMELSRRPFFEDLTFTLVGGGAAHERLLQPVRCLPNVEVVEGYLTHDELAAIHRRCGVALFPTRFDTQGVSMCEAAASGLVTVSTLRESVADFLPAAEGMLVDADDFRAYADAIERLYRSPELFARCSERAHRKAVELLVPALTVEREVALLRDALTRAEAMPARRSVQGGARWGVACRGDAAGAESTAASQAAMTEGAAATTTSEAPLLTLALVGDAADESRAGNAAGRSLPARVELVSCADAREALRRARGRYVRFVTAPRDWVAPAGIEGLLDALEDGGSDVVLAEYLSLAPSGEHPRRAGAFHFMCPGVEYAWGDLREVGAYGFAGELPSLRSAVLRSDALRVEGFPLELMFRPDAAAQDAFDALEGVRFHPHVAWVLWETSVRFEDSSMKRFGRRLRGAPRGLARRLRELARRLRG</sequence>
<dbReference type="PANTHER" id="PTHR45947">
    <property type="entry name" value="SULFOQUINOVOSYL TRANSFERASE SQD2"/>
    <property type="match status" value="1"/>
</dbReference>
<dbReference type="RefSeq" id="WP_173163322.1">
    <property type="nucleotide sequence ID" value="NZ_CP053716.1"/>
</dbReference>
<accession>A0A6M8J6V7</accession>
<dbReference type="GO" id="GO:1901137">
    <property type="term" value="P:carbohydrate derivative biosynthetic process"/>
    <property type="evidence" value="ECO:0007669"/>
    <property type="project" value="UniProtKB-ARBA"/>
</dbReference>
<dbReference type="GO" id="GO:0016757">
    <property type="term" value="F:glycosyltransferase activity"/>
    <property type="evidence" value="ECO:0007669"/>
    <property type="project" value="UniProtKB-KW"/>
</dbReference>
<dbReference type="Pfam" id="PF13692">
    <property type="entry name" value="Glyco_trans_1_4"/>
    <property type="match status" value="1"/>
</dbReference>
<name>A0A6M8J6V7_9ACTN</name>
<dbReference type="InterPro" id="IPR050194">
    <property type="entry name" value="Glycosyltransferase_grp1"/>
</dbReference>